<comment type="caution">
    <text evidence="13">The sequence shown here is derived from an EMBL/GenBank/DDBJ whole genome shotgun (WGS) entry which is preliminary data.</text>
</comment>
<reference evidence="13 14" key="1">
    <citation type="submission" date="2006-02" db="EMBL/GenBank/DDBJ databases">
        <authorList>
            <person name="Moran M.A."/>
            <person name="Kjelleberg S."/>
            <person name="Egan S."/>
            <person name="Saunders N."/>
            <person name="Thomas T."/>
            <person name="Ferriera S."/>
            <person name="Johnson J."/>
            <person name="Kravitz S."/>
            <person name="Halpern A."/>
            <person name="Remington K."/>
            <person name="Beeson K."/>
            <person name="Tran B."/>
            <person name="Rogers Y.-H."/>
            <person name="Friedman R."/>
            <person name="Venter J.C."/>
        </authorList>
    </citation>
    <scope>NUCLEOTIDE SEQUENCE [LARGE SCALE GENOMIC DNA]</scope>
    <source>
        <strain evidence="13 14">D2</strain>
    </source>
</reference>
<proteinExistence type="inferred from homology"/>
<evidence type="ECO:0000256" key="10">
    <source>
        <dbReference type="PROSITE-ProRule" id="PRU00473"/>
    </source>
</evidence>
<dbReference type="PANTHER" id="PTHR30329:SF21">
    <property type="entry name" value="LIPOPROTEIN YIAD-RELATED"/>
    <property type="match status" value="1"/>
</dbReference>
<dbReference type="Gene3D" id="2.40.160.20">
    <property type="match status" value="1"/>
</dbReference>
<dbReference type="GO" id="GO:0006811">
    <property type="term" value="P:monoatomic ion transport"/>
    <property type="evidence" value="ECO:0007669"/>
    <property type="project" value="UniProtKB-KW"/>
</dbReference>
<comment type="similarity">
    <text evidence="2">Belongs to the outer membrane OOP (TC 1.B.6) superfamily. OmpA family.</text>
</comment>
<keyword evidence="7" id="KW-0626">Porin</keyword>
<evidence type="ECO:0000256" key="11">
    <source>
        <dbReference type="SAM" id="SignalP"/>
    </source>
</evidence>
<evidence type="ECO:0000259" key="12">
    <source>
        <dbReference type="PROSITE" id="PS51123"/>
    </source>
</evidence>
<dbReference type="InterPro" id="IPR050330">
    <property type="entry name" value="Bact_OuterMem_StrucFunc"/>
</dbReference>
<dbReference type="HOGENOM" id="CLU_031536_0_1_6"/>
<dbReference type="PANTHER" id="PTHR30329">
    <property type="entry name" value="STATOR ELEMENT OF FLAGELLAR MOTOR COMPLEX"/>
    <property type="match status" value="1"/>
</dbReference>
<dbReference type="SUPFAM" id="SSF56925">
    <property type="entry name" value="OMPA-like"/>
    <property type="match status" value="1"/>
</dbReference>
<accession>A4CFH2</accession>
<dbReference type="STRING" id="87626.PTD2_22552"/>
<dbReference type="SUPFAM" id="SSF103088">
    <property type="entry name" value="OmpA-like"/>
    <property type="match status" value="1"/>
</dbReference>
<feature type="signal peptide" evidence="11">
    <location>
        <begin position="1"/>
        <end position="34"/>
    </location>
</feature>
<evidence type="ECO:0000256" key="9">
    <source>
        <dbReference type="ARBA" id="ARBA00023237"/>
    </source>
</evidence>
<dbReference type="GO" id="GO:0015288">
    <property type="term" value="F:porin activity"/>
    <property type="evidence" value="ECO:0007669"/>
    <property type="project" value="UniProtKB-KW"/>
</dbReference>
<dbReference type="InterPro" id="IPR011250">
    <property type="entry name" value="OMP/PagP_B-barrel"/>
</dbReference>
<dbReference type="Proteomes" id="UP000006201">
    <property type="component" value="Unassembled WGS sequence"/>
</dbReference>
<dbReference type="Gene3D" id="3.30.1330.60">
    <property type="entry name" value="OmpA-like domain"/>
    <property type="match status" value="1"/>
</dbReference>
<dbReference type="eggNOG" id="COG2885">
    <property type="taxonomic scope" value="Bacteria"/>
</dbReference>
<evidence type="ECO:0000313" key="14">
    <source>
        <dbReference type="Proteomes" id="UP000006201"/>
    </source>
</evidence>
<evidence type="ECO:0000256" key="4">
    <source>
        <dbReference type="ARBA" id="ARBA00022452"/>
    </source>
</evidence>
<keyword evidence="14" id="KW-1185">Reference proteome</keyword>
<feature type="domain" description="OmpA-like" evidence="12">
    <location>
        <begin position="242"/>
        <end position="357"/>
    </location>
</feature>
<keyword evidence="5" id="KW-0812">Transmembrane</keyword>
<dbReference type="AlphaFoldDB" id="A4CFH2"/>
<keyword evidence="9" id="KW-0998">Cell outer membrane</keyword>
<keyword evidence="3" id="KW-0813">Transport</keyword>
<keyword evidence="6" id="KW-0406">Ion transport</keyword>
<protein>
    <submittedName>
        <fullName evidence="13">Outer membrane protein A</fullName>
    </submittedName>
</protein>
<evidence type="ECO:0000256" key="8">
    <source>
        <dbReference type="ARBA" id="ARBA00023136"/>
    </source>
</evidence>
<sequence>MTKHLFSLGLTTTFVSGVLLATSSFAAHSEEAQADNFNFNNWYVGGEFGRKRQDDLCKKSLSSCDSSDNAWSVFFGYEFSKHWALEGGYTDLGEYSTTGLVNGLTNHAVTSMTGLEFAGVFRMPLTEQAGLFTKLGAMYYDGEEKNSIAKFDDKGWSALFGLGLSYDFTQNLQGRVEYNFLHDLGDSEFAGDHGHLTTLGLAYRFGSNAKKAPRAPAPVTPVAKVVEPVVVAPVEVAPVEVAPVVVPAVNAFALFDFDKSAVKETQALKDLAAHLAANPQAQAAVTGYTDSQGSKEYNEKLALRRANAIAKYLTANGVNASQLTVKSVGETDLFASNATIAERLNNRRVTIDVAEFTK</sequence>
<evidence type="ECO:0000256" key="7">
    <source>
        <dbReference type="ARBA" id="ARBA00023114"/>
    </source>
</evidence>
<evidence type="ECO:0000256" key="1">
    <source>
        <dbReference type="ARBA" id="ARBA00004571"/>
    </source>
</evidence>
<keyword evidence="11" id="KW-0732">Signal</keyword>
<dbReference type="InterPro" id="IPR006664">
    <property type="entry name" value="OMP_bac"/>
</dbReference>
<dbReference type="PROSITE" id="PS51123">
    <property type="entry name" value="OMPA_2"/>
    <property type="match status" value="1"/>
</dbReference>
<evidence type="ECO:0000313" key="13">
    <source>
        <dbReference type="EMBL" id="EAR26510.1"/>
    </source>
</evidence>
<dbReference type="EMBL" id="AAOH01000013">
    <property type="protein sequence ID" value="EAR26510.1"/>
    <property type="molecule type" value="Genomic_DNA"/>
</dbReference>
<dbReference type="eggNOG" id="COG3637">
    <property type="taxonomic scope" value="Bacteria"/>
</dbReference>
<dbReference type="Pfam" id="PF00691">
    <property type="entry name" value="OmpA"/>
    <property type="match status" value="1"/>
</dbReference>
<name>A4CFH2_9GAMM</name>
<dbReference type="InterPro" id="IPR006665">
    <property type="entry name" value="OmpA-like"/>
</dbReference>
<evidence type="ECO:0000256" key="5">
    <source>
        <dbReference type="ARBA" id="ARBA00022692"/>
    </source>
</evidence>
<evidence type="ECO:0000256" key="2">
    <source>
        <dbReference type="ARBA" id="ARBA00005710"/>
    </source>
</evidence>
<dbReference type="InterPro" id="IPR036737">
    <property type="entry name" value="OmpA-like_sf"/>
</dbReference>
<comment type="subcellular location">
    <subcellularLocation>
        <location evidence="1">Cell outer membrane</location>
        <topology evidence="1">Multi-pass membrane protein</topology>
    </subcellularLocation>
</comment>
<dbReference type="OrthoDB" id="7620169at2"/>
<feature type="chain" id="PRO_5002666306" evidence="11">
    <location>
        <begin position="35"/>
        <end position="358"/>
    </location>
</feature>
<dbReference type="GO" id="GO:0046930">
    <property type="term" value="C:pore complex"/>
    <property type="evidence" value="ECO:0007669"/>
    <property type="project" value="UniProtKB-KW"/>
</dbReference>
<dbReference type="PRINTS" id="PR01021">
    <property type="entry name" value="OMPADOMAIN"/>
</dbReference>
<gene>
    <name evidence="13" type="ORF">PTD2_22552</name>
</gene>
<keyword evidence="4" id="KW-1134">Transmembrane beta strand</keyword>
<organism evidence="13 14">
    <name type="scientific">Pseudoalteromonas tunicata D2</name>
    <dbReference type="NCBI Taxonomy" id="87626"/>
    <lineage>
        <taxon>Bacteria</taxon>
        <taxon>Pseudomonadati</taxon>
        <taxon>Pseudomonadota</taxon>
        <taxon>Gammaproteobacteria</taxon>
        <taxon>Alteromonadales</taxon>
        <taxon>Pseudoalteromonadaceae</taxon>
        <taxon>Pseudoalteromonas</taxon>
    </lineage>
</organism>
<dbReference type="CDD" id="cd07185">
    <property type="entry name" value="OmpA_C-like"/>
    <property type="match status" value="1"/>
</dbReference>
<keyword evidence="8 10" id="KW-0472">Membrane</keyword>
<dbReference type="RefSeq" id="WP_009840468.1">
    <property type="nucleotide sequence ID" value="NZ_CH959301.1"/>
</dbReference>
<evidence type="ECO:0000256" key="3">
    <source>
        <dbReference type="ARBA" id="ARBA00022448"/>
    </source>
</evidence>
<dbReference type="GO" id="GO:0009279">
    <property type="term" value="C:cell outer membrane"/>
    <property type="evidence" value="ECO:0007669"/>
    <property type="project" value="UniProtKB-SubCell"/>
</dbReference>
<dbReference type="InterPro" id="IPR000498">
    <property type="entry name" value="OmpA-like_TM_dom"/>
</dbReference>
<dbReference type="Pfam" id="PF01389">
    <property type="entry name" value="OmpA_membrane"/>
    <property type="match status" value="1"/>
</dbReference>
<evidence type="ECO:0000256" key="6">
    <source>
        <dbReference type="ARBA" id="ARBA00023065"/>
    </source>
</evidence>